<dbReference type="EMBL" id="JACOPD010000002">
    <property type="protein sequence ID" value="MBC5679917.1"/>
    <property type="molecule type" value="Genomic_DNA"/>
</dbReference>
<evidence type="ECO:0000313" key="3">
    <source>
        <dbReference type="Proteomes" id="UP000628463"/>
    </source>
</evidence>
<reference evidence="2 3" key="1">
    <citation type="submission" date="2020-08" db="EMBL/GenBank/DDBJ databases">
        <title>Genome public.</title>
        <authorList>
            <person name="Liu C."/>
            <person name="Sun Q."/>
        </authorList>
    </citation>
    <scope>NUCLEOTIDE SEQUENCE [LARGE SCALE GENOMIC DNA]</scope>
    <source>
        <strain evidence="2 3">NSJ-43</strain>
    </source>
</reference>
<protein>
    <submittedName>
        <fullName evidence="2">PilZ domain-containing protein</fullName>
    </submittedName>
</protein>
<dbReference type="RefSeq" id="WP_186836122.1">
    <property type="nucleotide sequence ID" value="NZ_JACOPD010000002.1"/>
</dbReference>
<name>A0ABR7FXJ1_9FIRM</name>
<proteinExistence type="predicted"/>
<evidence type="ECO:0000259" key="1">
    <source>
        <dbReference type="Pfam" id="PF07238"/>
    </source>
</evidence>
<organism evidence="2 3">
    <name type="scientific">Lachnospira hominis</name>
    <name type="common">ex Liu et al. 2021</name>
    <dbReference type="NCBI Taxonomy" id="2763051"/>
    <lineage>
        <taxon>Bacteria</taxon>
        <taxon>Bacillati</taxon>
        <taxon>Bacillota</taxon>
        <taxon>Clostridia</taxon>
        <taxon>Lachnospirales</taxon>
        <taxon>Lachnospiraceae</taxon>
        <taxon>Lachnospira</taxon>
    </lineage>
</organism>
<comment type="caution">
    <text evidence="2">The sequence shown here is derived from an EMBL/GenBank/DDBJ whole genome shotgun (WGS) entry which is preliminary data.</text>
</comment>
<dbReference type="Pfam" id="PF07238">
    <property type="entry name" value="PilZ"/>
    <property type="match status" value="1"/>
</dbReference>
<evidence type="ECO:0000313" key="2">
    <source>
        <dbReference type="EMBL" id="MBC5679917.1"/>
    </source>
</evidence>
<feature type="domain" description="PilZ" evidence="1">
    <location>
        <begin position="100"/>
        <end position="197"/>
    </location>
</feature>
<dbReference type="Proteomes" id="UP000628463">
    <property type="component" value="Unassembled WGS sequence"/>
</dbReference>
<gene>
    <name evidence="2" type="ORF">H8S01_02940</name>
</gene>
<sequence length="282" mass="31802">MKIVEIQAGAAIVMQISMNGQTIELPTVSVTVQDGALVTEAIRVNGKLLGLDNSAIHVNLMCIRENKAPIIFKNVKCTMITYNQKLHYKVTAFAEGFENNRREAFRLYVGCGGIAQLGLNKSAAKVLVKDVSETGFSFLSEKEIESILNMPVRLVFNDMEYNISLMGIIVRKVKIDEQKYLYGCRLSVTNNQLSRYINDKQRQNMANGRQSISDKEKGKIVAALSQEEDAPAGNVRRSNNTLLLKGEKKHRVTHFSGKREIDNVDRDERRKVFKNMYLGKRV</sequence>
<accession>A0ABR7FXJ1</accession>
<dbReference type="InterPro" id="IPR009875">
    <property type="entry name" value="PilZ_domain"/>
</dbReference>
<keyword evidence="3" id="KW-1185">Reference proteome</keyword>